<dbReference type="EMBL" id="JBDFQZ010000013">
    <property type="protein sequence ID" value="KAK9668309.1"/>
    <property type="molecule type" value="Genomic_DNA"/>
</dbReference>
<evidence type="ECO:0000313" key="1">
    <source>
        <dbReference type="EMBL" id="KAK9668309.1"/>
    </source>
</evidence>
<sequence>MSIYLTKTRFKIPLSPQPLIIRFLSLHPISNFPQLPSFSPSQRSNLIIILLATADDHHFRLVHTVGAIGRGPSLSTIDKQATVAHLRSRLLNTATSPPPVPPP</sequence>
<dbReference type="Proteomes" id="UP001443914">
    <property type="component" value="Unassembled WGS sequence"/>
</dbReference>
<evidence type="ECO:0000313" key="2">
    <source>
        <dbReference type="Proteomes" id="UP001443914"/>
    </source>
</evidence>
<protein>
    <submittedName>
        <fullName evidence="1">Uncharacterized protein</fullName>
    </submittedName>
</protein>
<reference evidence="1" key="1">
    <citation type="submission" date="2024-03" db="EMBL/GenBank/DDBJ databases">
        <title>WGS assembly of Saponaria officinalis var. Norfolk2.</title>
        <authorList>
            <person name="Jenkins J."/>
            <person name="Shu S."/>
            <person name="Grimwood J."/>
            <person name="Barry K."/>
            <person name="Goodstein D."/>
            <person name="Schmutz J."/>
            <person name="Leebens-Mack J."/>
            <person name="Osbourn A."/>
        </authorList>
    </citation>
    <scope>NUCLEOTIDE SEQUENCE [LARGE SCALE GENOMIC DNA]</scope>
    <source>
        <strain evidence="1">JIC</strain>
    </source>
</reference>
<organism evidence="1 2">
    <name type="scientific">Saponaria officinalis</name>
    <name type="common">Common soapwort</name>
    <name type="synonym">Lychnis saponaria</name>
    <dbReference type="NCBI Taxonomy" id="3572"/>
    <lineage>
        <taxon>Eukaryota</taxon>
        <taxon>Viridiplantae</taxon>
        <taxon>Streptophyta</taxon>
        <taxon>Embryophyta</taxon>
        <taxon>Tracheophyta</taxon>
        <taxon>Spermatophyta</taxon>
        <taxon>Magnoliopsida</taxon>
        <taxon>eudicotyledons</taxon>
        <taxon>Gunneridae</taxon>
        <taxon>Pentapetalae</taxon>
        <taxon>Caryophyllales</taxon>
        <taxon>Caryophyllaceae</taxon>
        <taxon>Caryophylleae</taxon>
        <taxon>Saponaria</taxon>
    </lineage>
</organism>
<name>A0AAW1GTX6_SAPOF</name>
<dbReference type="AlphaFoldDB" id="A0AAW1GTX6"/>
<keyword evidence="2" id="KW-1185">Reference proteome</keyword>
<proteinExistence type="predicted"/>
<comment type="caution">
    <text evidence="1">The sequence shown here is derived from an EMBL/GenBank/DDBJ whole genome shotgun (WGS) entry which is preliminary data.</text>
</comment>
<gene>
    <name evidence="1" type="ORF">RND81_13G050200</name>
</gene>
<accession>A0AAW1GTX6</accession>